<dbReference type="AlphaFoldDB" id="A0A286G3W6"/>
<evidence type="ECO:0000313" key="2">
    <source>
        <dbReference type="Proteomes" id="UP000219621"/>
    </source>
</evidence>
<dbReference type="CDD" id="cd02042">
    <property type="entry name" value="ParAB_family"/>
    <property type="match status" value="1"/>
</dbReference>
<dbReference type="Proteomes" id="UP000219621">
    <property type="component" value="Unassembled WGS sequence"/>
</dbReference>
<dbReference type="InterPro" id="IPR027417">
    <property type="entry name" value="P-loop_NTPase"/>
</dbReference>
<dbReference type="InterPro" id="IPR050678">
    <property type="entry name" value="DNA_Partitioning_ATPase"/>
</dbReference>
<accession>A0A286G3W6</accession>
<dbReference type="PANTHER" id="PTHR13696:SF96">
    <property type="entry name" value="COBQ_COBB_MIND_PARA NUCLEOTIDE BINDING DOMAIN-CONTAINING PROTEIN"/>
    <property type="match status" value="1"/>
</dbReference>
<dbReference type="RefSeq" id="WP_097277369.1">
    <property type="nucleotide sequence ID" value="NZ_OCNJ01000001.1"/>
</dbReference>
<dbReference type="InterPro" id="IPR015223">
    <property type="entry name" value="MipZ"/>
</dbReference>
<keyword evidence="2" id="KW-1185">Reference proteome</keyword>
<proteinExistence type="predicted"/>
<dbReference type="PANTHER" id="PTHR13696">
    <property type="entry name" value="P-LOOP CONTAINING NUCLEOSIDE TRIPHOSPHATE HYDROLASE"/>
    <property type="match status" value="1"/>
</dbReference>
<evidence type="ECO:0000313" key="1">
    <source>
        <dbReference type="EMBL" id="SOD90231.1"/>
    </source>
</evidence>
<dbReference type="OrthoDB" id="13869at2"/>
<gene>
    <name evidence="1" type="ORF">SAMN05421508_101483</name>
</gene>
<sequence length="281" mass="30563">MRRGYIVVFGNEKGGSGKTTSAVHLISGLLWAGFRVASLDLDGRQQSLTRYLENRAATAAAEGVDLLCPTHEVITASTADSARQARREDTMALAERLSRLAAAHDFVVIDCPGSDAHLSRAAHRVADTLVTPINDSLLDLDMVVRLDAAGKTFVAPGAYAVMVVEQRRARLARGGAGMDWIVLRNRMSPLGSRNSTMIGETLDRLSAVVGCRIARGVRDRVIYRQLFLRGLTVLDLTREPAKGKRPASAETEASLAAARDEVRHLLDDLWLPSLSRRLGRL</sequence>
<dbReference type="SUPFAM" id="SSF52540">
    <property type="entry name" value="P-loop containing nucleoside triphosphate hydrolases"/>
    <property type="match status" value="1"/>
</dbReference>
<organism evidence="1 2">
    <name type="scientific">Caenispirillum bisanense</name>
    <dbReference type="NCBI Taxonomy" id="414052"/>
    <lineage>
        <taxon>Bacteria</taxon>
        <taxon>Pseudomonadati</taxon>
        <taxon>Pseudomonadota</taxon>
        <taxon>Alphaproteobacteria</taxon>
        <taxon>Rhodospirillales</taxon>
        <taxon>Novispirillaceae</taxon>
        <taxon>Caenispirillum</taxon>
    </lineage>
</organism>
<name>A0A286G3W6_9PROT</name>
<protein>
    <submittedName>
        <fullName evidence="1">Chromosome partitioning protein</fullName>
    </submittedName>
</protein>
<dbReference type="EMBL" id="OCNJ01000001">
    <property type="protein sequence ID" value="SOD90231.1"/>
    <property type="molecule type" value="Genomic_DNA"/>
</dbReference>
<dbReference type="Pfam" id="PF09140">
    <property type="entry name" value="MipZ"/>
    <property type="match status" value="1"/>
</dbReference>
<dbReference type="Gene3D" id="3.40.50.300">
    <property type="entry name" value="P-loop containing nucleotide triphosphate hydrolases"/>
    <property type="match status" value="1"/>
</dbReference>
<reference evidence="2" key="1">
    <citation type="submission" date="2017-09" db="EMBL/GenBank/DDBJ databases">
        <authorList>
            <person name="Varghese N."/>
            <person name="Submissions S."/>
        </authorList>
    </citation>
    <scope>NUCLEOTIDE SEQUENCE [LARGE SCALE GENOMIC DNA]</scope>
    <source>
        <strain evidence="2">USBA 140</strain>
    </source>
</reference>